<sequence>MYVAFALLADAANVAVDGKLNILGVFDALHAASFPAVHPRVNLVARFKGQASDVGTHRLGLQVTGPGGATLLGHEAQLNIQALPAGVTDVDIPLVQTFDLPLERPGPHTVLLLLDGRVVAQLPLAVQGTGAAPVPAFQPPPGTLLS</sequence>
<dbReference type="Pfam" id="PF22091">
    <property type="entry name" value="DUF6941"/>
    <property type="match status" value="1"/>
</dbReference>
<keyword evidence="2" id="KW-1185">Reference proteome</keyword>
<reference evidence="1" key="1">
    <citation type="submission" date="2022-08" db="EMBL/GenBank/DDBJ databases">
        <title>Draft genome sequencing of Roseisolibacter agri AW1220.</title>
        <authorList>
            <person name="Tobiishi Y."/>
            <person name="Tonouchi A."/>
        </authorList>
    </citation>
    <scope>NUCLEOTIDE SEQUENCE</scope>
    <source>
        <strain evidence="1">AW1220</strain>
    </source>
</reference>
<proteinExistence type="predicted"/>
<dbReference type="InterPro" id="IPR017868">
    <property type="entry name" value="Filamin/ABP280_repeat-like"/>
</dbReference>
<gene>
    <name evidence="1" type="ORF">rosag_49450</name>
</gene>
<dbReference type="InterPro" id="IPR054221">
    <property type="entry name" value="DUF6941"/>
</dbReference>
<comment type="caution">
    <text evidence="1">The sequence shown here is derived from an EMBL/GenBank/DDBJ whole genome shotgun (WGS) entry which is preliminary data.</text>
</comment>
<accession>A0AA37QBS7</accession>
<evidence type="ECO:0000313" key="1">
    <source>
        <dbReference type="EMBL" id="GLC28432.1"/>
    </source>
</evidence>
<evidence type="ECO:0000313" key="2">
    <source>
        <dbReference type="Proteomes" id="UP001161325"/>
    </source>
</evidence>
<dbReference type="RefSeq" id="WP_284352830.1">
    <property type="nucleotide sequence ID" value="NZ_BRXS01000010.1"/>
</dbReference>
<dbReference type="AlphaFoldDB" id="A0AA37QBS7"/>
<protein>
    <submittedName>
        <fullName evidence="1">Uncharacterized protein</fullName>
    </submittedName>
</protein>
<organism evidence="1 2">
    <name type="scientific">Roseisolibacter agri</name>
    <dbReference type="NCBI Taxonomy" id="2014610"/>
    <lineage>
        <taxon>Bacteria</taxon>
        <taxon>Pseudomonadati</taxon>
        <taxon>Gemmatimonadota</taxon>
        <taxon>Gemmatimonadia</taxon>
        <taxon>Gemmatimonadales</taxon>
        <taxon>Gemmatimonadaceae</taxon>
        <taxon>Roseisolibacter</taxon>
    </lineage>
</organism>
<name>A0AA37QBS7_9BACT</name>
<dbReference type="PROSITE" id="PS50194">
    <property type="entry name" value="FILAMIN_REPEAT"/>
    <property type="match status" value="1"/>
</dbReference>
<dbReference type="Proteomes" id="UP001161325">
    <property type="component" value="Unassembled WGS sequence"/>
</dbReference>
<dbReference type="EMBL" id="BRXS01000010">
    <property type="protein sequence ID" value="GLC28432.1"/>
    <property type="molecule type" value="Genomic_DNA"/>
</dbReference>